<feature type="transmembrane region" description="Helical" evidence="8">
    <location>
        <begin position="304"/>
        <end position="326"/>
    </location>
</feature>
<accession>A0A147K5T5</accession>
<evidence type="ECO:0000313" key="11">
    <source>
        <dbReference type="Proteomes" id="UP000074108"/>
    </source>
</evidence>
<keyword evidence="4 8" id="KW-0812">Transmembrane</keyword>
<dbReference type="GO" id="GO:0022857">
    <property type="term" value="F:transmembrane transporter activity"/>
    <property type="evidence" value="ECO:0007669"/>
    <property type="project" value="InterPro"/>
</dbReference>
<feature type="transmembrane region" description="Helical" evidence="8">
    <location>
        <begin position="165"/>
        <end position="185"/>
    </location>
</feature>
<gene>
    <name evidence="10" type="ORF">Q75_13015</name>
</gene>
<evidence type="ECO:0000256" key="2">
    <source>
        <dbReference type="ARBA" id="ARBA00022448"/>
    </source>
</evidence>
<dbReference type="InterPro" id="IPR020846">
    <property type="entry name" value="MFS_dom"/>
</dbReference>
<protein>
    <submittedName>
        <fullName evidence="10">MFS transporter</fullName>
    </submittedName>
</protein>
<comment type="caution">
    <text evidence="10">The sequence shown here is derived from an EMBL/GenBank/DDBJ whole genome shotgun (WGS) entry which is preliminary data.</text>
</comment>
<dbReference type="Proteomes" id="UP000074108">
    <property type="component" value="Unassembled WGS sequence"/>
</dbReference>
<dbReference type="CDD" id="cd17502">
    <property type="entry name" value="MFS_Azr1_MDR_like"/>
    <property type="match status" value="1"/>
</dbReference>
<dbReference type="FunFam" id="1.20.1720.10:FF:000004">
    <property type="entry name" value="EmrB/QacA family drug resistance transporter"/>
    <property type="match status" value="1"/>
</dbReference>
<keyword evidence="6 8" id="KW-0472">Membrane</keyword>
<dbReference type="InterPro" id="IPR036259">
    <property type="entry name" value="MFS_trans_sf"/>
</dbReference>
<feature type="transmembrane region" description="Helical" evidence="8">
    <location>
        <begin position="109"/>
        <end position="127"/>
    </location>
</feature>
<keyword evidence="5 8" id="KW-1133">Transmembrane helix</keyword>
<feature type="transmembrane region" description="Helical" evidence="8">
    <location>
        <begin position="268"/>
        <end position="292"/>
    </location>
</feature>
<evidence type="ECO:0000256" key="5">
    <source>
        <dbReference type="ARBA" id="ARBA00022989"/>
    </source>
</evidence>
<feature type="transmembrane region" description="Helical" evidence="8">
    <location>
        <begin position="487"/>
        <end position="510"/>
    </location>
</feature>
<feature type="transmembrane region" description="Helical" evidence="8">
    <location>
        <begin position="333"/>
        <end position="349"/>
    </location>
</feature>
<comment type="subcellular location">
    <subcellularLocation>
        <location evidence="1">Cell membrane</location>
        <topology evidence="1">Multi-pass membrane protein</topology>
    </subcellularLocation>
</comment>
<dbReference type="InterPro" id="IPR004638">
    <property type="entry name" value="EmrB-like"/>
</dbReference>
<dbReference type="SUPFAM" id="SSF103473">
    <property type="entry name" value="MFS general substrate transporter"/>
    <property type="match status" value="1"/>
</dbReference>
<evidence type="ECO:0000256" key="8">
    <source>
        <dbReference type="SAM" id="Phobius"/>
    </source>
</evidence>
<reference evidence="10 11" key="1">
    <citation type="journal article" date="2016" name="Front. Microbiol.">
        <title>Microevolution Analysis of Bacillus coahuilensis Unveils Differences in Phosphorus Acquisition Strategies and Their Regulation.</title>
        <authorList>
            <person name="Gomez-Lunar Z."/>
            <person name="Hernandez-Gonzalez I."/>
            <person name="Rodriguez-Torres M.D."/>
            <person name="Souza V."/>
            <person name="Olmedo-Alvarez G."/>
        </authorList>
    </citation>
    <scope>NUCLEOTIDE SEQUENCE [LARGE SCALE GENOMIC DNA]</scope>
    <source>
        <strain evidence="11">p1.1.43</strain>
    </source>
</reference>
<keyword evidence="3" id="KW-1003">Cell membrane</keyword>
<dbReference type="RefSeq" id="WP_059351609.1">
    <property type="nucleotide sequence ID" value="NZ_LDYG01000042.1"/>
</dbReference>
<evidence type="ECO:0000313" key="10">
    <source>
        <dbReference type="EMBL" id="KUP05177.1"/>
    </source>
</evidence>
<dbReference type="Gene3D" id="1.20.1250.20">
    <property type="entry name" value="MFS general substrate transporter like domains"/>
    <property type="match status" value="1"/>
</dbReference>
<dbReference type="InterPro" id="IPR005829">
    <property type="entry name" value="Sugar_transporter_CS"/>
</dbReference>
<dbReference type="PROSITE" id="PS50850">
    <property type="entry name" value="MFS"/>
    <property type="match status" value="1"/>
</dbReference>
<feature type="transmembrane region" description="Helical" evidence="8">
    <location>
        <begin position="361"/>
        <end position="383"/>
    </location>
</feature>
<dbReference type="NCBIfam" id="TIGR00711">
    <property type="entry name" value="efflux_EmrB"/>
    <property type="match status" value="1"/>
</dbReference>
<organism evidence="10 11">
    <name type="scientific">Bacillus coahuilensis p1.1.43</name>
    <dbReference type="NCBI Taxonomy" id="1150625"/>
    <lineage>
        <taxon>Bacteria</taxon>
        <taxon>Bacillati</taxon>
        <taxon>Bacillota</taxon>
        <taxon>Bacilli</taxon>
        <taxon>Bacillales</taxon>
        <taxon>Bacillaceae</taxon>
        <taxon>Bacillus</taxon>
    </lineage>
</organism>
<evidence type="ECO:0000256" key="4">
    <source>
        <dbReference type="ARBA" id="ARBA00022692"/>
    </source>
</evidence>
<feature type="transmembrane region" description="Helical" evidence="8">
    <location>
        <begin position="77"/>
        <end position="103"/>
    </location>
</feature>
<feature type="transmembrane region" description="Helical" evidence="8">
    <location>
        <begin position="197"/>
        <end position="219"/>
    </location>
</feature>
<dbReference type="PROSITE" id="PS00216">
    <property type="entry name" value="SUGAR_TRANSPORT_1"/>
    <property type="match status" value="1"/>
</dbReference>
<name>A0A147K5T5_9BACI</name>
<dbReference type="PANTHER" id="PTHR23501:SF197">
    <property type="entry name" value="COMD"/>
    <property type="match status" value="1"/>
</dbReference>
<feature type="transmembrane region" description="Helical" evidence="8">
    <location>
        <begin position="46"/>
        <end position="65"/>
    </location>
</feature>
<feature type="transmembrane region" description="Helical" evidence="8">
    <location>
        <begin position="225"/>
        <end position="247"/>
    </location>
</feature>
<feature type="domain" description="Major facilitator superfamily (MFS) profile" evidence="9">
    <location>
        <begin position="12"/>
        <end position="515"/>
    </location>
</feature>
<dbReference type="GO" id="GO:0005886">
    <property type="term" value="C:plasma membrane"/>
    <property type="evidence" value="ECO:0007669"/>
    <property type="project" value="UniProtKB-SubCell"/>
</dbReference>
<evidence type="ECO:0000256" key="7">
    <source>
        <dbReference type="SAM" id="MobiDB-lite"/>
    </source>
</evidence>
<dbReference type="Pfam" id="PF07690">
    <property type="entry name" value="MFS_1"/>
    <property type="match status" value="1"/>
</dbReference>
<dbReference type="PATRIC" id="fig|1150625.3.peg.2738"/>
<keyword evidence="11" id="KW-1185">Reference proteome</keyword>
<proteinExistence type="predicted"/>
<dbReference type="STRING" id="1150625.Q75_13015"/>
<evidence type="ECO:0000259" key="9">
    <source>
        <dbReference type="PROSITE" id="PS50850"/>
    </source>
</evidence>
<evidence type="ECO:0000256" key="6">
    <source>
        <dbReference type="ARBA" id="ARBA00023136"/>
    </source>
</evidence>
<feature type="region of interest" description="Disordered" evidence="7">
    <location>
        <begin position="519"/>
        <end position="538"/>
    </location>
</feature>
<sequence>MEHLDQRTKVSIMIAVMGAMFFAAVNMTIVGTALPKIVGQIGGMEYFDWVFTIYMLTSTITAMLVGKLSDIYGRKIFILIGIGIFMIGAFMSGTSDTIIQLILYRGFQGFGAGMIMSSAFTTVGDLFSPRERGRWQGLMGATFGLSSLFGPTLGGYIVDNYAWNWVFWLFLPLGFIAFALIFKLYPSHNRPVEREPVDYLGSLALSAMIITLLLGFSWAGGRYEWASFEIIGLFSLSVLSLLTFIWVELKVAKSPVLPLHLFKNSVFTVSNIAGFFLGMGMFGAIMYVPFYVQGVLGRSATVSGLIEMVMTISMVAASIIIGNLITKTGKYKAFSLVGFVVMAAGLYLNSTLEVNSPLWQIIFQLVIVGIGLGMNMPVFNITVQNAVSHKYLGVATSAMQTFRQIGGTIGVAIFGAVMGNLMEERLAQSELPTPPADSPQGDTVAMLQDPQALMDPDQLETIRGTVPAEMTGMFDQLILTLKEALNFGLNGVFIVGACVVILGFITTFFLKEIPLRTSNHDEEKEGTPVKATVQAEAK</sequence>
<dbReference type="AlphaFoldDB" id="A0A147K5T5"/>
<keyword evidence="2" id="KW-0813">Transport</keyword>
<dbReference type="InterPro" id="IPR011701">
    <property type="entry name" value="MFS"/>
</dbReference>
<feature type="transmembrane region" description="Helical" evidence="8">
    <location>
        <begin position="139"/>
        <end position="159"/>
    </location>
</feature>
<dbReference type="EMBL" id="LDYG01000042">
    <property type="protein sequence ID" value="KUP05177.1"/>
    <property type="molecule type" value="Genomic_DNA"/>
</dbReference>
<dbReference type="PANTHER" id="PTHR23501">
    <property type="entry name" value="MAJOR FACILITATOR SUPERFAMILY"/>
    <property type="match status" value="1"/>
</dbReference>
<evidence type="ECO:0000256" key="3">
    <source>
        <dbReference type="ARBA" id="ARBA00022475"/>
    </source>
</evidence>
<feature type="transmembrane region" description="Helical" evidence="8">
    <location>
        <begin position="12"/>
        <end position="34"/>
    </location>
</feature>
<dbReference type="OrthoDB" id="9807274at2"/>
<evidence type="ECO:0000256" key="1">
    <source>
        <dbReference type="ARBA" id="ARBA00004651"/>
    </source>
</evidence>